<sequence>MSTIHRRTKTTALVAAVALAALPTGAHAADGPDPLRLDTGHVDLFNLALNDDDSVRLNLKEDVTGHHVEHAPQDVQIVVKERARVTDVPAGSAPPGLPTSFYHLPIAQDRDLVWPGWDSMGLASRFGPDADVDLKVSAVDGPGDVYLWSNGAFGALTQTVTDSWTLPGTIHQDFLAHVHANWAFTAPGVYHLTAQATVTSQDGATSATSNTATYTFVVGDQGSGGEGGGEGGGQEPGPGATTTVVIDGVPQHYHTGEVAILRAEQSPTPASDRLRWSTRPTADAPWTVVEGASSGTYGFVITGPQEVKVAVLGDGDAVVAESAPVAILVDDHGATPVTGPELEVTLPSNEGALVVSVAPDGRKAKLSDLALSPTADRYVSDGSVTGITVADTRPDKPGWAATGRVRALVTSGGGYLDGRYLGWTPKVVSSSGATVTPGAPVAPGFTGGNLGIRGWSALASAPQGASLGTSVLGADLRIEAPLTIAPGAYTGLMLLTVI</sequence>
<dbReference type="OrthoDB" id="7210788at2"/>
<evidence type="ECO:0000256" key="2">
    <source>
        <dbReference type="SAM" id="SignalP"/>
    </source>
</evidence>
<dbReference type="NCBIfam" id="TIGR03769">
    <property type="entry name" value="P_ac_wall_RPT"/>
    <property type="match status" value="1"/>
</dbReference>
<evidence type="ECO:0000256" key="1">
    <source>
        <dbReference type="SAM" id="MobiDB-lite"/>
    </source>
</evidence>
<proteinExistence type="predicted"/>
<name>A0A4Q7M1R4_9MICO</name>
<feature type="region of interest" description="Disordered" evidence="1">
    <location>
        <begin position="219"/>
        <end position="242"/>
    </location>
</feature>
<evidence type="ECO:0000313" key="3">
    <source>
        <dbReference type="EMBL" id="RZS60522.1"/>
    </source>
</evidence>
<keyword evidence="4" id="KW-1185">Reference proteome</keyword>
<protein>
    <submittedName>
        <fullName evidence="3">Surface-anchored protein</fullName>
    </submittedName>
</protein>
<dbReference type="AlphaFoldDB" id="A0A4Q7M1R4"/>
<dbReference type="NCBIfam" id="NF038134">
    <property type="entry name" value="choice_anch_M"/>
    <property type="match status" value="1"/>
</dbReference>
<evidence type="ECO:0000313" key="4">
    <source>
        <dbReference type="Proteomes" id="UP000293852"/>
    </source>
</evidence>
<keyword evidence="2" id="KW-0732">Signal</keyword>
<feature type="signal peptide" evidence="2">
    <location>
        <begin position="1"/>
        <end position="28"/>
    </location>
</feature>
<feature type="compositionally biased region" description="Gly residues" evidence="1">
    <location>
        <begin position="221"/>
        <end position="236"/>
    </location>
</feature>
<comment type="caution">
    <text evidence="3">The sequence shown here is derived from an EMBL/GenBank/DDBJ whole genome shotgun (WGS) entry which is preliminary data.</text>
</comment>
<dbReference type="EMBL" id="SGWX01000001">
    <property type="protein sequence ID" value="RZS60522.1"/>
    <property type="molecule type" value="Genomic_DNA"/>
</dbReference>
<organism evidence="3 4">
    <name type="scientific">Xylanimonas ulmi</name>
    <dbReference type="NCBI Taxonomy" id="228973"/>
    <lineage>
        <taxon>Bacteria</taxon>
        <taxon>Bacillati</taxon>
        <taxon>Actinomycetota</taxon>
        <taxon>Actinomycetes</taxon>
        <taxon>Micrococcales</taxon>
        <taxon>Promicromonosporaceae</taxon>
        <taxon>Xylanimonas</taxon>
    </lineage>
</organism>
<feature type="chain" id="PRO_5020837304" evidence="2">
    <location>
        <begin position="29"/>
        <end position="498"/>
    </location>
</feature>
<reference evidence="3 4" key="1">
    <citation type="submission" date="2019-02" db="EMBL/GenBank/DDBJ databases">
        <title>Sequencing the genomes of 1000 actinobacteria strains.</title>
        <authorList>
            <person name="Klenk H.-P."/>
        </authorList>
    </citation>
    <scope>NUCLEOTIDE SEQUENCE [LARGE SCALE GENOMIC DNA]</scope>
    <source>
        <strain evidence="3 4">DSM 16932</strain>
    </source>
</reference>
<accession>A0A4Q7M1R4</accession>
<gene>
    <name evidence="3" type="ORF">EV386_0782</name>
</gene>
<dbReference type="InterPro" id="IPR022435">
    <property type="entry name" value="Surface-anchored_actinobac"/>
</dbReference>
<dbReference type="Proteomes" id="UP000293852">
    <property type="component" value="Unassembled WGS sequence"/>
</dbReference>
<dbReference type="RefSeq" id="WP_130412503.1">
    <property type="nucleotide sequence ID" value="NZ_SGWX01000001.1"/>
</dbReference>